<keyword evidence="5" id="KW-0963">Cytoplasm</keyword>
<evidence type="ECO:0000313" key="7">
    <source>
        <dbReference type="Proteomes" id="UP000216207"/>
    </source>
</evidence>
<name>A0A268P1A4_SHOCL</name>
<comment type="subunit">
    <text evidence="5">Homodimer.</text>
</comment>
<dbReference type="InterPro" id="IPR050103">
    <property type="entry name" value="Class-III_PLP-dep_AT"/>
</dbReference>
<dbReference type="CDD" id="cd00610">
    <property type="entry name" value="OAT_like"/>
    <property type="match status" value="1"/>
</dbReference>
<dbReference type="InterPro" id="IPR004636">
    <property type="entry name" value="AcOrn/SuccOrn_fam"/>
</dbReference>
<keyword evidence="2 5" id="KW-0028">Amino-acid biosynthesis</keyword>
<feature type="binding site" evidence="5">
    <location>
        <position position="125"/>
    </location>
    <ligand>
        <name>N(2)-acetyl-L-ornithine</name>
        <dbReference type="ChEBI" id="CHEBI:57805"/>
    </ligand>
</feature>
<dbReference type="UniPathway" id="UPA00068">
    <property type="reaction ID" value="UER00109"/>
</dbReference>
<comment type="cofactor">
    <cofactor evidence="5">
        <name>pyridoxal 5'-phosphate</name>
        <dbReference type="ChEBI" id="CHEBI:597326"/>
    </cofactor>
    <text evidence="5">Binds 1 pyridoxal phosphate per subunit.</text>
</comment>
<keyword evidence="3 5" id="KW-0808">Transferase</keyword>
<sequence>MSYLFPTYSKKSLRIKEGRGAWLQTEDGKDYLDFMAGIAVCNLGHRHPKVVAALHQQVDRLWHASNLFHYDVQEEAAKQLVQASACDYVFFTNSGTEANEAAIKLARKATGKNHIVSMKQSFHGRTLGSMAATGQDGIKSGFGPMLPSFSYAQFNDMASLHEAVSEETAAIMVEIVQGEGGVHVMTASFAEAIVALCKEQNLLLIVDEIQTGMGRTGKLFAYEHYGLDPDIVTVAKGLGNGFPIGAMLGKASLKEAFGIGSHGSTFGGNPLAAATAIAVLAELSADGFLPEVEEKAERFVAYLKGELSGIAIVKDIRHKGFLIGIETAIPALDLIAACEQQGLLLLPAGSHVTRLLPPLTVSESEWRQAVVIIKQAATIYERENSFSS</sequence>
<protein>
    <recommendedName>
        <fullName evidence="5">Acetylornithine aminotransferase</fullName>
        <shortName evidence="5">ACOAT</shortName>
        <ecNumber evidence="5">2.6.1.11</ecNumber>
    </recommendedName>
</protein>
<evidence type="ECO:0000256" key="2">
    <source>
        <dbReference type="ARBA" id="ARBA00022605"/>
    </source>
</evidence>
<dbReference type="RefSeq" id="WP_095326358.1">
    <property type="nucleotide sequence ID" value="NZ_NPCC01000008.1"/>
</dbReference>
<dbReference type="InterPro" id="IPR015424">
    <property type="entry name" value="PyrdxlP-dep_Trfase"/>
</dbReference>
<comment type="subcellular location">
    <subcellularLocation>
        <location evidence="5">Cytoplasm</location>
    </subcellularLocation>
</comment>
<dbReference type="NCBIfam" id="NF002797">
    <property type="entry name" value="PRK02936.1"/>
    <property type="match status" value="1"/>
</dbReference>
<evidence type="ECO:0000256" key="5">
    <source>
        <dbReference type="HAMAP-Rule" id="MF_01107"/>
    </source>
</evidence>
<evidence type="ECO:0000256" key="1">
    <source>
        <dbReference type="ARBA" id="ARBA00022576"/>
    </source>
</evidence>
<dbReference type="PANTHER" id="PTHR11986">
    <property type="entry name" value="AMINOTRANSFERASE CLASS III"/>
    <property type="match status" value="1"/>
</dbReference>
<evidence type="ECO:0000313" key="6">
    <source>
        <dbReference type="EMBL" id="PAE89526.1"/>
    </source>
</evidence>
<dbReference type="Gene3D" id="3.40.640.10">
    <property type="entry name" value="Type I PLP-dependent aspartate aminotransferase-like (Major domain)"/>
    <property type="match status" value="1"/>
</dbReference>
<dbReference type="EC" id="2.6.1.11" evidence="5"/>
<dbReference type="GO" id="GO:0030170">
    <property type="term" value="F:pyridoxal phosphate binding"/>
    <property type="evidence" value="ECO:0007669"/>
    <property type="project" value="InterPro"/>
</dbReference>
<dbReference type="GO" id="GO:0003992">
    <property type="term" value="F:N2-acetyl-L-ornithine:2-oxoglutarate 5-aminotransferase activity"/>
    <property type="evidence" value="ECO:0007669"/>
    <property type="project" value="UniProtKB-UniRule"/>
</dbReference>
<gene>
    <name evidence="5" type="primary">argD</name>
    <name evidence="6" type="ORF">CHH72_07760</name>
</gene>
<feature type="binding site" evidence="5">
    <location>
        <begin position="95"/>
        <end position="96"/>
    </location>
    <ligand>
        <name>pyridoxal 5'-phosphate</name>
        <dbReference type="ChEBI" id="CHEBI:597326"/>
    </ligand>
</feature>
<dbReference type="SUPFAM" id="SSF53383">
    <property type="entry name" value="PLP-dependent transferases"/>
    <property type="match status" value="1"/>
</dbReference>
<dbReference type="HAMAP" id="MF_01107">
    <property type="entry name" value="ArgD_aminotrans_3"/>
    <property type="match status" value="1"/>
</dbReference>
<comment type="catalytic activity">
    <reaction evidence="5">
        <text>N(2)-acetyl-L-ornithine + 2-oxoglutarate = N-acetyl-L-glutamate 5-semialdehyde + L-glutamate</text>
        <dbReference type="Rhea" id="RHEA:18049"/>
        <dbReference type="ChEBI" id="CHEBI:16810"/>
        <dbReference type="ChEBI" id="CHEBI:29123"/>
        <dbReference type="ChEBI" id="CHEBI:29985"/>
        <dbReference type="ChEBI" id="CHEBI:57805"/>
        <dbReference type="EC" id="2.6.1.11"/>
    </reaction>
</comment>
<dbReference type="PIRSF" id="PIRSF000521">
    <property type="entry name" value="Transaminase_4ab_Lys_Orn"/>
    <property type="match status" value="1"/>
</dbReference>
<dbReference type="PROSITE" id="PS00600">
    <property type="entry name" value="AA_TRANSFER_CLASS_3"/>
    <property type="match status" value="1"/>
</dbReference>
<proteinExistence type="inferred from homology"/>
<dbReference type="Gene3D" id="3.90.1150.10">
    <property type="entry name" value="Aspartate Aminotransferase, domain 1"/>
    <property type="match status" value="1"/>
</dbReference>
<feature type="binding site" evidence="5">
    <location>
        <position position="264"/>
    </location>
    <ligand>
        <name>N(2)-acetyl-L-ornithine</name>
        <dbReference type="ChEBI" id="CHEBI:57805"/>
    </ligand>
</feature>
<dbReference type="InterPro" id="IPR015422">
    <property type="entry name" value="PyrdxlP-dep_Trfase_small"/>
</dbReference>
<evidence type="ECO:0000256" key="4">
    <source>
        <dbReference type="ARBA" id="ARBA00022898"/>
    </source>
</evidence>
<comment type="similarity">
    <text evidence="5">Belongs to the class-III pyridoxal-phosphate-dependent aminotransferase family. ArgD subfamily.</text>
</comment>
<dbReference type="InterPro" id="IPR049704">
    <property type="entry name" value="Aminotrans_3_PPA_site"/>
</dbReference>
<keyword evidence="4 5" id="KW-0663">Pyridoxal phosphate</keyword>
<organism evidence="6 7">
    <name type="scientific">Shouchella clausii</name>
    <name type="common">Alkalihalobacillus clausii</name>
    <dbReference type="NCBI Taxonomy" id="79880"/>
    <lineage>
        <taxon>Bacteria</taxon>
        <taxon>Bacillati</taxon>
        <taxon>Bacillota</taxon>
        <taxon>Bacilli</taxon>
        <taxon>Bacillales</taxon>
        <taxon>Bacillaceae</taxon>
        <taxon>Shouchella</taxon>
    </lineage>
</organism>
<dbReference type="GO" id="GO:0005737">
    <property type="term" value="C:cytoplasm"/>
    <property type="evidence" value="ECO:0007669"/>
    <property type="project" value="UniProtKB-SubCell"/>
</dbReference>
<reference evidence="6 7" key="1">
    <citation type="submission" date="2017-07" db="EMBL/GenBank/DDBJ databases">
        <title>Isolation and whole genome analysis of endospore-forming bacteria from heroin.</title>
        <authorList>
            <person name="Kalinowski J."/>
            <person name="Ahrens B."/>
            <person name="Al-Dilaimi A."/>
            <person name="Winkler A."/>
            <person name="Wibberg D."/>
            <person name="Schleenbecker U."/>
            <person name="Ruckert C."/>
            <person name="Wolfel R."/>
            <person name="Grass G."/>
        </authorList>
    </citation>
    <scope>NUCLEOTIDE SEQUENCE [LARGE SCALE GENOMIC DNA]</scope>
    <source>
        <strain evidence="6 7">7539</strain>
    </source>
</reference>
<comment type="pathway">
    <text evidence="5">Amino-acid biosynthesis; L-arginine biosynthesis; N(2)-acetyl-L-ornithine from L-glutamate: step 4/4.</text>
</comment>
<dbReference type="NCBIfam" id="NF002325">
    <property type="entry name" value="PRK01278.1"/>
    <property type="match status" value="1"/>
</dbReference>
<dbReference type="EMBL" id="NPCC01000008">
    <property type="protein sequence ID" value="PAE89526.1"/>
    <property type="molecule type" value="Genomic_DNA"/>
</dbReference>
<dbReference type="Proteomes" id="UP000216207">
    <property type="component" value="Unassembled WGS sequence"/>
</dbReference>
<dbReference type="Pfam" id="PF00202">
    <property type="entry name" value="Aminotran_3"/>
    <property type="match status" value="1"/>
</dbReference>
<dbReference type="InterPro" id="IPR005814">
    <property type="entry name" value="Aminotrans_3"/>
</dbReference>
<dbReference type="AlphaFoldDB" id="A0A268P1A4"/>
<feature type="modified residue" description="N6-(pyridoxal phosphate)lysine" evidence="5">
    <location>
        <position position="236"/>
    </location>
</feature>
<dbReference type="NCBIfam" id="TIGR00707">
    <property type="entry name" value="argD"/>
    <property type="match status" value="1"/>
</dbReference>
<keyword evidence="1 5" id="KW-0032">Aminotransferase</keyword>
<feature type="binding site" evidence="5">
    <location>
        <position position="265"/>
    </location>
    <ligand>
        <name>pyridoxal 5'-phosphate</name>
        <dbReference type="ChEBI" id="CHEBI:597326"/>
    </ligand>
</feature>
<dbReference type="GO" id="GO:0042802">
    <property type="term" value="F:identical protein binding"/>
    <property type="evidence" value="ECO:0007669"/>
    <property type="project" value="TreeGrafter"/>
</dbReference>
<dbReference type="GO" id="GO:0006526">
    <property type="term" value="P:L-arginine biosynthetic process"/>
    <property type="evidence" value="ECO:0007669"/>
    <property type="project" value="UniProtKB-UniRule"/>
</dbReference>
<dbReference type="FunFam" id="3.40.640.10:FF:000004">
    <property type="entry name" value="Acetylornithine aminotransferase"/>
    <property type="match status" value="1"/>
</dbReference>
<dbReference type="InterPro" id="IPR015421">
    <property type="entry name" value="PyrdxlP-dep_Trfase_major"/>
</dbReference>
<keyword evidence="5" id="KW-0055">Arginine biosynthesis</keyword>
<evidence type="ECO:0000256" key="3">
    <source>
        <dbReference type="ARBA" id="ARBA00022679"/>
    </source>
</evidence>
<feature type="binding site" evidence="5">
    <location>
        <position position="122"/>
    </location>
    <ligand>
        <name>pyridoxal 5'-phosphate</name>
        <dbReference type="ChEBI" id="CHEBI:597326"/>
    </ligand>
</feature>
<dbReference type="PANTHER" id="PTHR11986:SF79">
    <property type="entry name" value="ACETYLORNITHINE AMINOTRANSFERASE, MITOCHONDRIAL"/>
    <property type="match status" value="1"/>
</dbReference>
<feature type="binding site" evidence="5">
    <location>
        <begin position="207"/>
        <end position="210"/>
    </location>
    <ligand>
        <name>pyridoxal 5'-phosphate</name>
        <dbReference type="ChEBI" id="CHEBI:597326"/>
    </ligand>
</feature>
<accession>A0A268P1A4</accession>
<comment type="caution">
    <text evidence="6">The sequence shown here is derived from an EMBL/GenBank/DDBJ whole genome shotgun (WGS) entry which is preliminary data.</text>
</comment>
<comment type="miscellaneous">
    <text evidence="5">May also have succinyldiaminopimelate aminotransferase activity, thus carrying out the corresponding step in lysine biosynthesis.</text>
</comment>